<reference evidence="3" key="1">
    <citation type="journal article" date="2019" name="Int. J. Syst. Evol. Microbiol.">
        <title>The Global Catalogue of Microorganisms (GCM) 10K type strain sequencing project: providing services to taxonomists for standard genome sequencing and annotation.</title>
        <authorList>
            <consortium name="The Broad Institute Genomics Platform"/>
            <consortium name="The Broad Institute Genome Sequencing Center for Infectious Disease"/>
            <person name="Wu L."/>
            <person name="Ma J."/>
        </authorList>
    </citation>
    <scope>NUCLEOTIDE SEQUENCE [LARGE SCALE GENOMIC DNA]</scope>
    <source>
        <strain evidence="3">CGMCC 4.1469</strain>
    </source>
</reference>
<dbReference type="Pfam" id="PF01882">
    <property type="entry name" value="DUF58"/>
    <property type="match status" value="1"/>
</dbReference>
<dbReference type="InterPro" id="IPR036465">
    <property type="entry name" value="vWFA_dom_sf"/>
</dbReference>
<dbReference type="Proteomes" id="UP001596052">
    <property type="component" value="Unassembled WGS sequence"/>
</dbReference>
<dbReference type="InterPro" id="IPR002881">
    <property type="entry name" value="DUF58"/>
</dbReference>
<dbReference type="PANTHER" id="PTHR33608:SF7">
    <property type="entry name" value="DUF58 DOMAIN-CONTAINING PROTEIN"/>
    <property type="match status" value="1"/>
</dbReference>
<dbReference type="Gene3D" id="3.40.50.410">
    <property type="entry name" value="von Willebrand factor, type A domain"/>
    <property type="match status" value="1"/>
</dbReference>
<dbReference type="EMBL" id="JBHSMQ010000004">
    <property type="protein sequence ID" value="MFC5455879.1"/>
    <property type="molecule type" value="Genomic_DNA"/>
</dbReference>
<comment type="caution">
    <text evidence="2">The sequence shown here is derived from an EMBL/GenBank/DDBJ whole genome shotgun (WGS) entry which is preliminary data.</text>
</comment>
<name>A0ABW0KRD7_9BACT</name>
<accession>A0ABW0KRD7</accession>
<organism evidence="2 3">
    <name type="scientific">Prosthecobacter fluviatilis</name>
    <dbReference type="NCBI Taxonomy" id="445931"/>
    <lineage>
        <taxon>Bacteria</taxon>
        <taxon>Pseudomonadati</taxon>
        <taxon>Verrucomicrobiota</taxon>
        <taxon>Verrucomicrobiia</taxon>
        <taxon>Verrucomicrobiales</taxon>
        <taxon>Verrucomicrobiaceae</taxon>
        <taxon>Prosthecobacter</taxon>
    </lineage>
</organism>
<gene>
    <name evidence="2" type="ORF">ACFQDI_13525</name>
</gene>
<dbReference type="RefSeq" id="WP_377167408.1">
    <property type="nucleotide sequence ID" value="NZ_JBHSMQ010000004.1"/>
</dbReference>
<dbReference type="PANTHER" id="PTHR33608">
    <property type="entry name" value="BLL2464 PROTEIN"/>
    <property type="match status" value="1"/>
</dbReference>
<dbReference type="SUPFAM" id="SSF53300">
    <property type="entry name" value="vWA-like"/>
    <property type="match status" value="1"/>
</dbReference>
<evidence type="ECO:0000313" key="2">
    <source>
        <dbReference type="EMBL" id="MFC5455879.1"/>
    </source>
</evidence>
<protein>
    <submittedName>
        <fullName evidence="2">DUF58 domain-containing protein</fullName>
    </submittedName>
</protein>
<keyword evidence="3" id="KW-1185">Reference proteome</keyword>
<proteinExistence type="predicted"/>
<evidence type="ECO:0000259" key="1">
    <source>
        <dbReference type="Pfam" id="PF01882"/>
    </source>
</evidence>
<feature type="domain" description="DUF58" evidence="1">
    <location>
        <begin position="48"/>
        <end position="258"/>
    </location>
</feature>
<sequence>MASTFKHLRPEDVRKLKNYELSARLMVEGWLSGRHRSRQRGSSIEFHEYRGYTPGDDPKLVDWRVFARTDRVFLKTFEQETNMEMHLFVDSSASMGFPLTDGVTKLDHASFFAACLAWLVVRQTDKVSLHLFDDRIRVALPLGSTRTHLHQCLSALENNKPGQKTSLAAALERSLPVLNRRGTLVILSDFYEDPAAVFKALNPYIHRGFRIHLFQVLTPMELDIGEVGLARFTDLETGEKLTIHSQQVRESYREAVRQRIQTLRSLAVSRRVDWMLARTDESYFALLDRLTQLHG</sequence>
<evidence type="ECO:0000313" key="3">
    <source>
        <dbReference type="Proteomes" id="UP001596052"/>
    </source>
</evidence>